<evidence type="ECO:0000256" key="5">
    <source>
        <dbReference type="ARBA" id="ARBA00022801"/>
    </source>
</evidence>
<dbReference type="HAMAP" id="MF_00265">
    <property type="entry name" value="VapC_Nob1"/>
    <property type="match status" value="1"/>
</dbReference>
<dbReference type="InterPro" id="IPR029060">
    <property type="entry name" value="PIN-like_dom_sf"/>
</dbReference>
<dbReference type="InterPro" id="IPR050556">
    <property type="entry name" value="Type_II_TA_system_RNase"/>
</dbReference>
<dbReference type="EMBL" id="FNEE01000001">
    <property type="protein sequence ID" value="SDI11200.1"/>
    <property type="molecule type" value="Genomic_DNA"/>
</dbReference>
<dbReference type="InterPro" id="IPR022907">
    <property type="entry name" value="VapC_family"/>
</dbReference>
<evidence type="ECO:0000259" key="9">
    <source>
        <dbReference type="Pfam" id="PF01850"/>
    </source>
</evidence>
<evidence type="ECO:0000256" key="1">
    <source>
        <dbReference type="ARBA" id="ARBA00001946"/>
    </source>
</evidence>
<evidence type="ECO:0000256" key="7">
    <source>
        <dbReference type="ARBA" id="ARBA00038093"/>
    </source>
</evidence>
<comment type="similarity">
    <text evidence="7 8">Belongs to the PINc/VapC protein family.</text>
</comment>
<evidence type="ECO:0000256" key="8">
    <source>
        <dbReference type="HAMAP-Rule" id="MF_00265"/>
    </source>
</evidence>
<dbReference type="GO" id="GO:0016787">
    <property type="term" value="F:hydrolase activity"/>
    <property type="evidence" value="ECO:0007669"/>
    <property type="project" value="UniProtKB-KW"/>
</dbReference>
<protein>
    <recommendedName>
        <fullName evidence="8">Ribonuclease VapC</fullName>
        <shortName evidence="8">RNase VapC</shortName>
        <ecNumber evidence="8">3.1.-.-</ecNumber>
    </recommendedName>
    <alternativeName>
        <fullName evidence="8">Toxin VapC</fullName>
    </alternativeName>
</protein>
<keyword evidence="2 8" id="KW-1277">Toxin-antitoxin system</keyword>
<dbReference type="GO" id="GO:0000287">
    <property type="term" value="F:magnesium ion binding"/>
    <property type="evidence" value="ECO:0007669"/>
    <property type="project" value="UniProtKB-UniRule"/>
</dbReference>
<dbReference type="GO" id="GO:0090729">
    <property type="term" value="F:toxin activity"/>
    <property type="evidence" value="ECO:0007669"/>
    <property type="project" value="UniProtKB-KW"/>
</dbReference>
<dbReference type="Proteomes" id="UP000198894">
    <property type="component" value="Unassembled WGS sequence"/>
</dbReference>
<feature type="binding site" evidence="8">
    <location>
        <position position="104"/>
    </location>
    <ligand>
        <name>Mg(2+)</name>
        <dbReference type="ChEBI" id="CHEBI:18420"/>
    </ligand>
</feature>
<organism evidence="10 11">
    <name type="scientific">Mesorhizobium muleiense</name>
    <dbReference type="NCBI Taxonomy" id="1004279"/>
    <lineage>
        <taxon>Bacteria</taxon>
        <taxon>Pseudomonadati</taxon>
        <taxon>Pseudomonadota</taxon>
        <taxon>Alphaproteobacteria</taxon>
        <taxon>Hyphomicrobiales</taxon>
        <taxon>Phyllobacteriaceae</taxon>
        <taxon>Mesorhizobium</taxon>
    </lineage>
</organism>
<dbReference type="AlphaFoldDB" id="A0A1G8HXL1"/>
<name>A0A1G8HXL1_9HYPH</name>
<keyword evidence="6 8" id="KW-0460">Magnesium</keyword>
<feature type="domain" description="PIN" evidence="9">
    <location>
        <begin position="2"/>
        <end position="126"/>
    </location>
</feature>
<keyword evidence="3 8" id="KW-0540">Nuclease</keyword>
<comment type="cofactor">
    <cofactor evidence="1 8">
        <name>Mg(2+)</name>
        <dbReference type="ChEBI" id="CHEBI:18420"/>
    </cofactor>
</comment>
<dbReference type="InterPro" id="IPR002716">
    <property type="entry name" value="PIN_dom"/>
</dbReference>
<keyword evidence="4 8" id="KW-0479">Metal-binding</keyword>
<dbReference type="RefSeq" id="WP_091590044.1">
    <property type="nucleotide sequence ID" value="NZ_FNEE01000001.1"/>
</dbReference>
<dbReference type="SUPFAM" id="SSF88723">
    <property type="entry name" value="PIN domain-like"/>
    <property type="match status" value="1"/>
</dbReference>
<proteinExistence type="inferred from homology"/>
<dbReference type="PANTHER" id="PTHR33653:SF1">
    <property type="entry name" value="RIBONUCLEASE VAPC2"/>
    <property type="match status" value="1"/>
</dbReference>
<evidence type="ECO:0000256" key="2">
    <source>
        <dbReference type="ARBA" id="ARBA00022649"/>
    </source>
</evidence>
<accession>A0A1G8HXL1</accession>
<dbReference type="EC" id="3.1.-.-" evidence="8"/>
<dbReference type="CDD" id="cd18731">
    <property type="entry name" value="PIN_NgFitB-like"/>
    <property type="match status" value="1"/>
</dbReference>
<evidence type="ECO:0000313" key="11">
    <source>
        <dbReference type="Proteomes" id="UP000198894"/>
    </source>
</evidence>
<evidence type="ECO:0000256" key="4">
    <source>
        <dbReference type="ARBA" id="ARBA00022723"/>
    </source>
</evidence>
<dbReference type="PANTHER" id="PTHR33653">
    <property type="entry name" value="RIBONUCLEASE VAPC2"/>
    <property type="match status" value="1"/>
</dbReference>
<dbReference type="Pfam" id="PF01850">
    <property type="entry name" value="PIN"/>
    <property type="match status" value="1"/>
</dbReference>
<dbReference type="Gene3D" id="3.40.50.1010">
    <property type="entry name" value="5'-nuclease"/>
    <property type="match status" value="1"/>
</dbReference>
<keyword evidence="8" id="KW-0800">Toxin</keyword>
<sequence>MILIDTNVISEPWKLAPDPGVVAWIDAQAIETLYLSAITVAELRFGIAALPAGKRRETLHERMERGVLPLFRGRVLPFDLDASQAYAELAANTKAAGKAIGKADGYIAATAAARGFMIATRDTSPFEAAGLNVVNPWVGQATSEI</sequence>
<evidence type="ECO:0000256" key="6">
    <source>
        <dbReference type="ARBA" id="ARBA00022842"/>
    </source>
</evidence>
<keyword evidence="11" id="KW-1185">Reference proteome</keyword>
<keyword evidence="5 8" id="KW-0378">Hydrolase</keyword>
<evidence type="ECO:0000313" key="10">
    <source>
        <dbReference type="EMBL" id="SDI11200.1"/>
    </source>
</evidence>
<gene>
    <name evidence="8" type="primary">vapC</name>
    <name evidence="10" type="ORF">SAMN05428953_101193</name>
</gene>
<comment type="function">
    <text evidence="8">Toxic component of a toxin-antitoxin (TA) system. An RNase.</text>
</comment>
<dbReference type="GO" id="GO:0004540">
    <property type="term" value="F:RNA nuclease activity"/>
    <property type="evidence" value="ECO:0007669"/>
    <property type="project" value="InterPro"/>
</dbReference>
<feature type="binding site" evidence="8">
    <location>
        <position position="5"/>
    </location>
    <ligand>
        <name>Mg(2+)</name>
        <dbReference type="ChEBI" id="CHEBI:18420"/>
    </ligand>
</feature>
<reference evidence="11" key="1">
    <citation type="submission" date="2016-10" db="EMBL/GenBank/DDBJ databases">
        <authorList>
            <person name="Varghese N."/>
            <person name="Submissions S."/>
        </authorList>
    </citation>
    <scope>NUCLEOTIDE SEQUENCE [LARGE SCALE GENOMIC DNA]</scope>
    <source>
        <strain evidence="11">CGMCC 1.11022</strain>
    </source>
</reference>
<evidence type="ECO:0000256" key="3">
    <source>
        <dbReference type="ARBA" id="ARBA00022722"/>
    </source>
</evidence>